<feature type="transmembrane region" description="Helical" evidence="1">
    <location>
        <begin position="42"/>
        <end position="62"/>
    </location>
</feature>
<dbReference type="InterPro" id="IPR003848">
    <property type="entry name" value="DUF218"/>
</dbReference>
<dbReference type="Pfam" id="PF02698">
    <property type="entry name" value="DUF218"/>
    <property type="match status" value="1"/>
</dbReference>
<dbReference type="Proteomes" id="UP000001982">
    <property type="component" value="Chromosome"/>
</dbReference>
<dbReference type="OrthoDB" id="9809813at2"/>
<dbReference type="KEGG" id="sdn:Sden_2600"/>
<feature type="transmembrane region" description="Helical" evidence="1">
    <location>
        <begin position="13"/>
        <end position="35"/>
    </location>
</feature>
<accession>Q12KZ7</accession>
<proteinExistence type="predicted"/>
<dbReference type="STRING" id="318161.Sden_2600"/>
<dbReference type="RefSeq" id="WP_011497030.1">
    <property type="nucleotide sequence ID" value="NC_007954.1"/>
</dbReference>
<sequence>MFDSGVFFWLKKLLAQLVMPLPLLFLLLLILLFIINCRAAKVNALANGLVITMLAIVLLSQLQISHLLGGSLEQRYSANHQAIQGECTVMVLGSGHSLTLGLSATQQLSPTALARLVEGIRQLKLSEPTTEAPHSCRLVVSGWNGGREGASHAEVMALAAQELGVSKAQITTFPEARDTIEELMSMKQIMGEAPFRLVTSATHMSRAMRIARSLGLNPEAAPSNFLAGDGYWWRLSADNLILSQASLHEYVGMLWLDVKRGWNN</sequence>
<keyword evidence="1" id="KW-1133">Transmembrane helix</keyword>
<dbReference type="GO" id="GO:0000270">
    <property type="term" value="P:peptidoglycan metabolic process"/>
    <property type="evidence" value="ECO:0007669"/>
    <property type="project" value="TreeGrafter"/>
</dbReference>
<dbReference type="GO" id="GO:0005886">
    <property type="term" value="C:plasma membrane"/>
    <property type="evidence" value="ECO:0007669"/>
    <property type="project" value="TreeGrafter"/>
</dbReference>
<evidence type="ECO:0000313" key="3">
    <source>
        <dbReference type="EMBL" id="ABE55879.1"/>
    </source>
</evidence>
<keyword evidence="1" id="KW-0472">Membrane</keyword>
<dbReference type="GO" id="GO:0043164">
    <property type="term" value="P:Gram-negative-bacterium-type cell wall biogenesis"/>
    <property type="evidence" value="ECO:0007669"/>
    <property type="project" value="TreeGrafter"/>
</dbReference>
<evidence type="ECO:0000256" key="1">
    <source>
        <dbReference type="SAM" id="Phobius"/>
    </source>
</evidence>
<gene>
    <name evidence="3" type="ordered locus">Sden_2600</name>
</gene>
<dbReference type="HOGENOM" id="CLU_053514_0_1_6"/>
<dbReference type="EMBL" id="CP000302">
    <property type="protein sequence ID" value="ABE55879.1"/>
    <property type="molecule type" value="Genomic_DNA"/>
</dbReference>
<organism evidence="3 4">
    <name type="scientific">Shewanella denitrificans (strain OS217 / ATCC BAA-1090 / DSM 15013)</name>
    <dbReference type="NCBI Taxonomy" id="318161"/>
    <lineage>
        <taxon>Bacteria</taxon>
        <taxon>Pseudomonadati</taxon>
        <taxon>Pseudomonadota</taxon>
        <taxon>Gammaproteobacteria</taxon>
        <taxon>Alteromonadales</taxon>
        <taxon>Shewanellaceae</taxon>
        <taxon>Shewanella</taxon>
    </lineage>
</organism>
<dbReference type="PANTHER" id="PTHR30336:SF4">
    <property type="entry name" value="ENVELOPE BIOGENESIS FACTOR ELYC"/>
    <property type="match status" value="1"/>
</dbReference>
<dbReference type="eggNOG" id="COG1434">
    <property type="taxonomic scope" value="Bacteria"/>
</dbReference>
<dbReference type="PANTHER" id="PTHR30336">
    <property type="entry name" value="INNER MEMBRANE PROTEIN, PROBABLE PERMEASE"/>
    <property type="match status" value="1"/>
</dbReference>
<dbReference type="CDD" id="cd06259">
    <property type="entry name" value="YdcF-like"/>
    <property type="match status" value="1"/>
</dbReference>
<dbReference type="AlphaFoldDB" id="Q12KZ7"/>
<dbReference type="Gene3D" id="3.40.50.620">
    <property type="entry name" value="HUPs"/>
    <property type="match status" value="1"/>
</dbReference>
<name>Q12KZ7_SHEDO</name>
<keyword evidence="4" id="KW-1185">Reference proteome</keyword>
<keyword evidence="1" id="KW-0812">Transmembrane</keyword>
<evidence type="ECO:0000313" key="4">
    <source>
        <dbReference type="Proteomes" id="UP000001982"/>
    </source>
</evidence>
<reference evidence="3 4" key="1">
    <citation type="submission" date="2006-03" db="EMBL/GenBank/DDBJ databases">
        <title>Complete sequence of Shewanella denitrificans OS217.</title>
        <authorList>
            <consortium name="US DOE Joint Genome Institute"/>
            <person name="Copeland A."/>
            <person name="Lucas S."/>
            <person name="Lapidus A."/>
            <person name="Barry K."/>
            <person name="Detter J.C."/>
            <person name="Glavina del Rio T."/>
            <person name="Hammon N."/>
            <person name="Israni S."/>
            <person name="Dalin E."/>
            <person name="Tice H."/>
            <person name="Pitluck S."/>
            <person name="Brettin T."/>
            <person name="Bruce D."/>
            <person name="Han C."/>
            <person name="Tapia R."/>
            <person name="Gilna P."/>
            <person name="Kiss H."/>
            <person name="Schmutz J."/>
            <person name="Larimer F."/>
            <person name="Land M."/>
            <person name="Hauser L."/>
            <person name="Kyrpides N."/>
            <person name="Lykidis A."/>
            <person name="Richardson P."/>
        </authorList>
    </citation>
    <scope>NUCLEOTIDE SEQUENCE [LARGE SCALE GENOMIC DNA]</scope>
    <source>
        <strain evidence="4">OS217 / ATCC BAA-1090 / DSM 15013</strain>
    </source>
</reference>
<protein>
    <recommendedName>
        <fullName evidence="2">DUF218 domain-containing protein</fullName>
    </recommendedName>
</protein>
<dbReference type="InterPro" id="IPR014729">
    <property type="entry name" value="Rossmann-like_a/b/a_fold"/>
</dbReference>
<feature type="domain" description="DUF218" evidence="2">
    <location>
        <begin position="89"/>
        <end position="252"/>
    </location>
</feature>
<evidence type="ECO:0000259" key="2">
    <source>
        <dbReference type="Pfam" id="PF02698"/>
    </source>
</evidence>
<dbReference type="InterPro" id="IPR051599">
    <property type="entry name" value="Cell_Envelope_Assoc"/>
</dbReference>